<dbReference type="InterPro" id="IPR010982">
    <property type="entry name" value="Lambda_DNA-bd_dom_sf"/>
</dbReference>
<organism evidence="2 6">
    <name type="scientific">Clostridium botulinum</name>
    <dbReference type="NCBI Taxonomy" id="1491"/>
    <lineage>
        <taxon>Bacteria</taxon>
        <taxon>Bacillati</taxon>
        <taxon>Bacillota</taxon>
        <taxon>Clostridia</taxon>
        <taxon>Eubacteriales</taxon>
        <taxon>Clostridiaceae</taxon>
        <taxon>Clostridium</taxon>
    </lineage>
</organism>
<dbReference type="Proteomes" id="UP000486903">
    <property type="component" value="Unassembled WGS sequence"/>
</dbReference>
<protein>
    <submittedName>
        <fullName evidence="2">Helix-turn-helix transcriptional regulator</fullName>
    </submittedName>
</protein>
<dbReference type="SUPFAM" id="SSF47413">
    <property type="entry name" value="lambda repressor-like DNA-binding domains"/>
    <property type="match status" value="1"/>
</dbReference>
<name>A0A0L9Y9X2_CLOBO</name>
<sequence length="68" mass="7797">MMKANLLKAHMALKGKNIVDIVDLLEISKSTMYRKLNGDSEFNRREIVLLINFLGISKDEAMNIFLNN</sequence>
<dbReference type="Proteomes" id="UP000476820">
    <property type="component" value="Unassembled WGS sequence"/>
</dbReference>
<reference evidence="5 6" key="1">
    <citation type="submission" date="2019-04" db="EMBL/GenBank/DDBJ databases">
        <title>Genome sequencing of Clostridium botulinum Groups I-IV and Clostridium butyricum.</title>
        <authorList>
            <person name="Brunt J."/>
            <person name="Van Vliet A.H.M."/>
            <person name="Stringer S.C."/>
            <person name="Carter A.T."/>
            <person name="Peck M.W."/>
        </authorList>
    </citation>
    <scope>NUCLEOTIDE SEQUENCE [LARGE SCALE GENOMIC DNA]</scope>
    <source>
        <strain evidence="2 6">1605</strain>
        <strain evidence="4 7">BL81</strain>
        <strain evidence="3 5">CB-K-33E</strain>
    </source>
</reference>
<dbReference type="EMBL" id="SWOV01000011">
    <property type="protein sequence ID" value="NFF87440.1"/>
    <property type="molecule type" value="Genomic_DNA"/>
</dbReference>
<evidence type="ECO:0000313" key="2">
    <source>
        <dbReference type="EMBL" id="NFF87440.1"/>
    </source>
</evidence>
<evidence type="ECO:0000313" key="4">
    <source>
        <dbReference type="EMBL" id="NFV25052.1"/>
    </source>
</evidence>
<comment type="caution">
    <text evidence="2">The sequence shown here is derived from an EMBL/GenBank/DDBJ whole genome shotgun (WGS) entry which is preliminary data.</text>
</comment>
<evidence type="ECO:0000313" key="3">
    <source>
        <dbReference type="EMBL" id="NFN34740.1"/>
    </source>
</evidence>
<dbReference type="EMBL" id="SXFB01000001">
    <property type="protein sequence ID" value="NFV25052.1"/>
    <property type="molecule type" value="Genomic_DNA"/>
</dbReference>
<proteinExistence type="predicted"/>
<evidence type="ECO:0000313" key="7">
    <source>
        <dbReference type="Proteomes" id="UP000486903"/>
    </source>
</evidence>
<evidence type="ECO:0000259" key="1">
    <source>
        <dbReference type="Pfam" id="PF08667"/>
    </source>
</evidence>
<dbReference type="AlphaFoldDB" id="A0A0L9Y9X2"/>
<evidence type="ECO:0000313" key="6">
    <source>
        <dbReference type="Proteomes" id="UP000476820"/>
    </source>
</evidence>
<gene>
    <name evidence="2" type="ORF">FC774_06075</name>
    <name evidence="3" type="ORF">FDB51_06230</name>
    <name evidence="4" type="ORF">FDG31_02540</name>
</gene>
<dbReference type="GO" id="GO:0003677">
    <property type="term" value="F:DNA binding"/>
    <property type="evidence" value="ECO:0007669"/>
    <property type="project" value="InterPro"/>
</dbReference>
<dbReference type="RefSeq" id="WP_035781157.1">
    <property type="nucleotide sequence ID" value="NZ_JACBBA010000001.1"/>
</dbReference>
<dbReference type="InterPro" id="IPR001387">
    <property type="entry name" value="Cro/C1-type_HTH"/>
</dbReference>
<dbReference type="Pfam" id="PF08667">
    <property type="entry name" value="BetR"/>
    <property type="match status" value="1"/>
</dbReference>
<dbReference type="OrthoDB" id="2224275at2"/>
<feature type="domain" description="Transcription regulator BetR N-terminal" evidence="1">
    <location>
        <begin position="5"/>
        <end position="59"/>
    </location>
</feature>
<dbReference type="EMBL" id="SWVK01000006">
    <property type="protein sequence ID" value="NFN34740.1"/>
    <property type="molecule type" value="Genomic_DNA"/>
</dbReference>
<accession>A0A0L9Y9X2</accession>
<dbReference type="InterPro" id="IPR013975">
    <property type="entry name" value="Tscrpt_reg_BetR_N"/>
</dbReference>
<dbReference type="Proteomes" id="UP000473681">
    <property type="component" value="Unassembled WGS sequence"/>
</dbReference>
<evidence type="ECO:0000313" key="5">
    <source>
        <dbReference type="Proteomes" id="UP000473681"/>
    </source>
</evidence>
<dbReference type="CDD" id="cd00093">
    <property type="entry name" value="HTH_XRE"/>
    <property type="match status" value="1"/>
</dbReference>